<evidence type="ECO:0000256" key="11">
    <source>
        <dbReference type="RuleBase" id="RU366059"/>
    </source>
</evidence>
<evidence type="ECO:0000256" key="9">
    <source>
        <dbReference type="ARBA" id="ARBA00023239"/>
    </source>
</evidence>
<evidence type="ECO:0000256" key="6">
    <source>
        <dbReference type="ARBA" id="ARBA00022723"/>
    </source>
</evidence>
<dbReference type="EC" id="4.3.1.17" evidence="11"/>
<dbReference type="InterPro" id="IPR029009">
    <property type="entry name" value="ASB_dom_sf"/>
</dbReference>
<keyword evidence="4 11" id="KW-0312">Gluconeogenesis</keyword>
<evidence type="ECO:0000313" key="14">
    <source>
        <dbReference type="EMBL" id="MDQ2065777.1"/>
    </source>
</evidence>
<sequence>MFLSVFDMFKVGIGPSSSHTMGPMVAAARFLDQLRASPFHPKGLKASLHGSLAFTGVGHATDRATILGLAGFAPETYDATKADAALARIHETQTIEVEGLPPLHFDPKADLLFDYGPALPGHANGMILKATDGEGDVIFQETYYSIGGGFVLTAAEMAEAGGTKTRVKADVPYPFSTANEMMEMARASGLSVAAMKRANELKFRTAAELDQGMARIWEVMNACISRGMEGTGILPGGLKVRRRAKGIHDALMAERGLNLVAPHTINDWMSLYAMAVNEENAAGGQVVTAPTNGAAGVVPAVIRYWLDHVPGASPSRVGEFLLTAAAIGGLCKYNASISGAECGCQAEVGSASAMASAGLAAVLGGTVEQVENAAEIALEHHLGMTCDPIKGLVQVPCIERNGLGAIKAVSAASLSLRGDGQHLVSLDACIETMRQTGHDMHEKYKETSLGGLAVNVPNC</sequence>
<evidence type="ECO:0000256" key="7">
    <source>
        <dbReference type="ARBA" id="ARBA00023004"/>
    </source>
</evidence>
<keyword evidence="7 11" id="KW-0408">Iron</keyword>
<evidence type="ECO:0000256" key="4">
    <source>
        <dbReference type="ARBA" id="ARBA00022432"/>
    </source>
</evidence>
<protein>
    <recommendedName>
        <fullName evidence="11">L-serine dehydratase</fullName>
        <ecNumber evidence="11">4.3.1.17</ecNumber>
    </recommendedName>
</protein>
<evidence type="ECO:0000256" key="8">
    <source>
        <dbReference type="ARBA" id="ARBA00023014"/>
    </source>
</evidence>
<comment type="catalytic activity">
    <reaction evidence="10 11">
        <text>L-serine = pyruvate + NH4(+)</text>
        <dbReference type="Rhea" id="RHEA:19169"/>
        <dbReference type="ChEBI" id="CHEBI:15361"/>
        <dbReference type="ChEBI" id="CHEBI:28938"/>
        <dbReference type="ChEBI" id="CHEBI:33384"/>
        <dbReference type="EC" id="4.3.1.17"/>
    </reaction>
</comment>
<keyword evidence="5 11" id="KW-0004">4Fe-4S</keyword>
<feature type="domain" description="Serine dehydratase-like alpha subunit" evidence="12">
    <location>
        <begin position="189"/>
        <end position="453"/>
    </location>
</feature>
<evidence type="ECO:0000256" key="5">
    <source>
        <dbReference type="ARBA" id="ARBA00022485"/>
    </source>
</evidence>
<comment type="caution">
    <text evidence="14">The sequence shown here is derived from an EMBL/GenBank/DDBJ whole genome shotgun (WGS) entry which is preliminary data.</text>
</comment>
<keyword evidence="6 11" id="KW-0479">Metal-binding</keyword>
<organism evidence="14 15">
    <name type="scientific">Pseudogemmobacter lacusdianii</name>
    <dbReference type="NCBI Taxonomy" id="3069608"/>
    <lineage>
        <taxon>Bacteria</taxon>
        <taxon>Pseudomonadati</taxon>
        <taxon>Pseudomonadota</taxon>
        <taxon>Alphaproteobacteria</taxon>
        <taxon>Rhodobacterales</taxon>
        <taxon>Paracoccaceae</taxon>
        <taxon>Pseudogemmobacter</taxon>
    </lineage>
</organism>
<dbReference type="InterPro" id="IPR005131">
    <property type="entry name" value="Ser_deHydtase_bsu"/>
</dbReference>
<reference evidence="14 15" key="1">
    <citation type="submission" date="2023-08" db="EMBL/GenBank/DDBJ databases">
        <title>Characterization of two Paracoccaceae strains isolated from Phycosphere and proposal of Xinfangfangia lacusdiani sp. nov.</title>
        <authorList>
            <person name="Deng Y."/>
            <person name="Zhang Y.Q."/>
        </authorList>
    </citation>
    <scope>NUCLEOTIDE SEQUENCE [LARGE SCALE GENOMIC DNA]</scope>
    <source>
        <strain evidence="14 15">CPCC 101601</strain>
    </source>
</reference>
<dbReference type="Pfam" id="PF03313">
    <property type="entry name" value="SDH_alpha"/>
    <property type="match status" value="1"/>
</dbReference>
<accession>A0ABU0VVL2</accession>
<keyword evidence="15" id="KW-1185">Reference proteome</keyword>
<evidence type="ECO:0000259" key="12">
    <source>
        <dbReference type="Pfam" id="PF03313"/>
    </source>
</evidence>
<dbReference type="EMBL" id="JAVDBT010000004">
    <property type="protein sequence ID" value="MDQ2065777.1"/>
    <property type="molecule type" value="Genomic_DNA"/>
</dbReference>
<dbReference type="RefSeq" id="WP_306679466.1">
    <property type="nucleotide sequence ID" value="NZ_JAVDBT010000004.1"/>
</dbReference>
<feature type="domain" description="Serine dehydratase beta chain" evidence="13">
    <location>
        <begin position="4"/>
        <end position="155"/>
    </location>
</feature>
<comment type="pathway">
    <text evidence="2">Carbohydrate biosynthesis; gluconeogenesis.</text>
</comment>
<dbReference type="SUPFAM" id="SSF143548">
    <property type="entry name" value="Serine metabolism enzymes domain"/>
    <property type="match status" value="1"/>
</dbReference>
<proteinExistence type="inferred from homology"/>
<dbReference type="Gene3D" id="3.30.1330.90">
    <property type="entry name" value="D-3-phosphoglycerate dehydrogenase, domain 3"/>
    <property type="match status" value="1"/>
</dbReference>
<dbReference type="PANTHER" id="PTHR30182:SF1">
    <property type="entry name" value="L-SERINE DEHYDRATASE 1"/>
    <property type="match status" value="1"/>
</dbReference>
<gene>
    <name evidence="14" type="ORF">Q9295_05295</name>
</gene>
<evidence type="ECO:0000313" key="15">
    <source>
        <dbReference type="Proteomes" id="UP001239680"/>
    </source>
</evidence>
<name>A0ABU0VVL2_9RHOB</name>
<evidence type="ECO:0000256" key="1">
    <source>
        <dbReference type="ARBA" id="ARBA00001966"/>
    </source>
</evidence>
<dbReference type="InterPro" id="IPR051318">
    <property type="entry name" value="Fe-S_L-Ser"/>
</dbReference>
<dbReference type="Proteomes" id="UP001239680">
    <property type="component" value="Unassembled WGS sequence"/>
</dbReference>
<keyword evidence="8 11" id="KW-0411">Iron-sulfur</keyword>
<dbReference type="Pfam" id="PF03315">
    <property type="entry name" value="SDH_beta"/>
    <property type="match status" value="1"/>
</dbReference>
<comment type="similarity">
    <text evidence="3 11">Belongs to the iron-sulfur dependent L-serine dehydratase family.</text>
</comment>
<dbReference type="InterPro" id="IPR004644">
    <property type="entry name" value="Fe-S_L-Ser_mono"/>
</dbReference>
<comment type="cofactor">
    <cofactor evidence="1 11">
        <name>[4Fe-4S] cluster</name>
        <dbReference type="ChEBI" id="CHEBI:49883"/>
    </cofactor>
</comment>
<dbReference type="PANTHER" id="PTHR30182">
    <property type="entry name" value="L-SERINE DEHYDRATASE"/>
    <property type="match status" value="1"/>
</dbReference>
<dbReference type="NCBIfam" id="TIGR00720">
    <property type="entry name" value="sda_mono"/>
    <property type="match status" value="1"/>
</dbReference>
<dbReference type="GO" id="GO:0003941">
    <property type="term" value="F:L-serine ammonia-lyase activity"/>
    <property type="evidence" value="ECO:0007669"/>
    <property type="project" value="UniProtKB-EC"/>
</dbReference>
<evidence type="ECO:0000256" key="3">
    <source>
        <dbReference type="ARBA" id="ARBA00008636"/>
    </source>
</evidence>
<evidence type="ECO:0000256" key="10">
    <source>
        <dbReference type="ARBA" id="ARBA00049406"/>
    </source>
</evidence>
<keyword evidence="9 11" id="KW-0456">Lyase</keyword>
<dbReference type="InterPro" id="IPR005130">
    <property type="entry name" value="Ser_deHydtase-like_asu"/>
</dbReference>
<evidence type="ECO:0000259" key="13">
    <source>
        <dbReference type="Pfam" id="PF03315"/>
    </source>
</evidence>
<evidence type="ECO:0000256" key="2">
    <source>
        <dbReference type="ARBA" id="ARBA00004742"/>
    </source>
</evidence>